<keyword evidence="4" id="KW-1185">Reference proteome</keyword>
<accession>A0A430LPM4</accession>
<evidence type="ECO:0000313" key="3">
    <source>
        <dbReference type="EMBL" id="RTE77655.1"/>
    </source>
</evidence>
<evidence type="ECO:0000259" key="2">
    <source>
        <dbReference type="Pfam" id="PF20163"/>
    </source>
</evidence>
<protein>
    <recommendedName>
        <fullName evidence="2">DUF6536 domain-containing protein</fullName>
    </recommendedName>
</protein>
<evidence type="ECO:0000256" key="1">
    <source>
        <dbReference type="SAM" id="Phobius"/>
    </source>
</evidence>
<keyword evidence="1" id="KW-1133">Transmembrane helix</keyword>
<evidence type="ECO:0000313" key="4">
    <source>
        <dbReference type="Proteomes" id="UP000287124"/>
    </source>
</evidence>
<dbReference type="PANTHER" id="PTHR35395:SF1">
    <property type="entry name" value="DUF6536 DOMAIN-CONTAINING PROTEIN"/>
    <property type="match status" value="1"/>
</dbReference>
<dbReference type="Pfam" id="PF20163">
    <property type="entry name" value="DUF6536"/>
    <property type="match status" value="1"/>
</dbReference>
<dbReference type="InterPro" id="IPR046623">
    <property type="entry name" value="DUF6536"/>
</dbReference>
<proteinExistence type="predicted"/>
<feature type="transmembrane region" description="Helical" evidence="1">
    <location>
        <begin position="24"/>
        <end position="48"/>
    </location>
</feature>
<dbReference type="AlphaFoldDB" id="A0A430LPM4"/>
<reference evidence="3 4" key="1">
    <citation type="submission" date="2017-06" db="EMBL/GenBank/DDBJ databases">
        <title>Comparative genomic analysis of Ambrosia Fusariam Clade fungi.</title>
        <authorList>
            <person name="Stajich J.E."/>
            <person name="Carrillo J."/>
            <person name="Kijimoto T."/>
            <person name="Eskalen A."/>
            <person name="O'Donnell K."/>
            <person name="Kasson M."/>
        </authorList>
    </citation>
    <scope>NUCLEOTIDE SEQUENCE [LARGE SCALE GENOMIC DNA]</scope>
    <source>
        <strain evidence="3 4">UCR1854</strain>
    </source>
</reference>
<dbReference type="PANTHER" id="PTHR35395">
    <property type="entry name" value="DUF6536 DOMAIN-CONTAINING PROTEIN"/>
    <property type="match status" value="1"/>
</dbReference>
<dbReference type="EMBL" id="MIKF01000115">
    <property type="protein sequence ID" value="RTE77655.1"/>
    <property type="molecule type" value="Genomic_DNA"/>
</dbReference>
<feature type="transmembrane region" description="Helical" evidence="1">
    <location>
        <begin position="391"/>
        <end position="410"/>
    </location>
</feature>
<feature type="domain" description="DUF6536" evidence="2">
    <location>
        <begin position="22"/>
        <end position="169"/>
    </location>
</feature>
<keyword evidence="1" id="KW-0812">Transmembrane</keyword>
<keyword evidence="1" id="KW-0472">Membrane</keyword>
<feature type="transmembrane region" description="Helical" evidence="1">
    <location>
        <begin position="514"/>
        <end position="538"/>
    </location>
</feature>
<feature type="transmembrane region" description="Helical" evidence="1">
    <location>
        <begin position="550"/>
        <end position="572"/>
    </location>
</feature>
<comment type="caution">
    <text evidence="3">The sequence shown here is derived from an EMBL/GenBank/DDBJ whole genome shotgun (WGS) entry which is preliminary data.</text>
</comment>
<dbReference type="Proteomes" id="UP000287124">
    <property type="component" value="Unassembled WGS sequence"/>
</dbReference>
<organism evidence="3 4">
    <name type="scientific">Fusarium euwallaceae</name>
    <dbReference type="NCBI Taxonomy" id="1147111"/>
    <lineage>
        <taxon>Eukaryota</taxon>
        <taxon>Fungi</taxon>
        <taxon>Dikarya</taxon>
        <taxon>Ascomycota</taxon>
        <taxon>Pezizomycotina</taxon>
        <taxon>Sordariomycetes</taxon>
        <taxon>Hypocreomycetidae</taxon>
        <taxon>Hypocreales</taxon>
        <taxon>Nectriaceae</taxon>
        <taxon>Fusarium</taxon>
        <taxon>Fusarium solani species complex</taxon>
    </lineage>
</organism>
<feature type="transmembrane region" description="Helical" evidence="1">
    <location>
        <begin position="460"/>
        <end position="479"/>
    </location>
</feature>
<gene>
    <name evidence="3" type="ORF">BHE90_007883</name>
</gene>
<sequence length="662" mass="73595">MATRCVSDAAQFNRRFRFESGWRFGLFAGAASCAVVFIINLFTTIWAMKRDKKNKIGQPVLQEGPCSDMRYLNTGLHLVINALSSVMLAASNYGMQCISAPTRADVDKAHFEGKWMDIGVPSVHNLWRLPTKRVALWGLLMVSSLPLHLLYNSVIFSSLGTVNYQVWQVLATDYDLGQSEFFDRTSNGLKRLENLECIRQYATSFQTSHQDVILVTAYEPDDTPTTSNAMLSDTVTLGGSEVKFVYHWVCGSYPTKNGKLCHDELPALEKDAHDWRPRGYKVNYCYSQPIEGKCQLTFSLTFITFVLVSNALKAAILLYIARNPPDGSLFVLGDAVESFLTTPDAFSGDSCLASVSDIRKDDKNWARPRPWAPIRRRWAGAISRRRWKVSIFLYLIALMVAIFLLVYGIVQLPGSKNLGVLWRIGFGAVTELTLINAQGTDVSTSFNMTESVLLANLPHFVFSGLYFQYNALFTGMLAANEWSDFGRKRKGLRVSSDPRGEQRSRYFLQLPYRWSIPLILMSMLIHWMLSQSIFLAVINFGDDGFATTCGYSPIAILAVVITAVVMAIPVVITGYRRLPTAMPVVGSCSLGIAAACHGLGGAERSDEPLVPLRWGAMSHPNESSESVNPGHSKEDTEAALIEENSGAKLEDCNQRAECRCFS</sequence>
<name>A0A430LPM4_9HYPO</name>
<feature type="transmembrane region" description="Helical" evidence="1">
    <location>
        <begin position="296"/>
        <end position="320"/>
    </location>
</feature>